<dbReference type="Pfam" id="PF02540">
    <property type="entry name" value="NAD_synthase"/>
    <property type="match status" value="1"/>
</dbReference>
<dbReference type="Gene3D" id="3.40.50.620">
    <property type="entry name" value="HUPs"/>
    <property type="match status" value="1"/>
</dbReference>
<dbReference type="InterPro" id="IPR022310">
    <property type="entry name" value="NAD/GMP_synthase"/>
</dbReference>
<dbReference type="NCBIfam" id="TIGR03573">
    <property type="entry name" value="WbuX"/>
    <property type="match status" value="1"/>
</dbReference>
<dbReference type="OrthoDB" id="702at2"/>
<evidence type="ECO:0000313" key="3">
    <source>
        <dbReference type="Proteomes" id="UP000182491"/>
    </source>
</evidence>
<evidence type="ECO:0000259" key="1">
    <source>
        <dbReference type="Pfam" id="PF02540"/>
    </source>
</evidence>
<dbReference type="AlphaFoldDB" id="A0A1I7GBQ9"/>
<dbReference type="Proteomes" id="UP000182491">
    <property type="component" value="Unassembled WGS sequence"/>
</dbReference>
<dbReference type="EMBL" id="FPCA01000001">
    <property type="protein sequence ID" value="SFU45864.1"/>
    <property type="molecule type" value="Genomic_DNA"/>
</dbReference>
<gene>
    <name evidence="2" type="ORF">SAMN04487941_0896</name>
</gene>
<reference evidence="3" key="1">
    <citation type="submission" date="2016-10" db="EMBL/GenBank/DDBJ databases">
        <authorList>
            <person name="Varghese N."/>
        </authorList>
    </citation>
    <scope>NUCLEOTIDE SEQUENCE [LARGE SCALE GENOMIC DNA]</scope>
    <source>
        <strain evidence="3">DSM 18820</strain>
    </source>
</reference>
<proteinExistence type="predicted"/>
<dbReference type="InterPro" id="IPR020022">
    <property type="entry name" value="N-acetyl_sugar_amidoTrfase"/>
</dbReference>
<protein>
    <submittedName>
        <fullName evidence="2">N-acetyl sugar amidotransferase</fullName>
    </submittedName>
</protein>
<dbReference type="SUPFAM" id="SSF52402">
    <property type="entry name" value="Adenine nucleotide alpha hydrolases-like"/>
    <property type="match status" value="1"/>
</dbReference>
<dbReference type="GO" id="GO:0016740">
    <property type="term" value="F:transferase activity"/>
    <property type="evidence" value="ECO:0007669"/>
    <property type="project" value="UniProtKB-KW"/>
</dbReference>
<dbReference type="GO" id="GO:0006163">
    <property type="term" value="P:purine nucleotide metabolic process"/>
    <property type="evidence" value="ECO:0007669"/>
    <property type="project" value="UniProtKB-ARBA"/>
</dbReference>
<name>A0A1I7GBQ9_9BACT</name>
<evidence type="ECO:0000313" key="2">
    <source>
        <dbReference type="EMBL" id="SFU45864.1"/>
    </source>
</evidence>
<sequence length="374" mass="43110">MIPYQVCNRCVMDTSEPEISFDENGNCNHCTAYLSNEHNLALQSDTSKKEDLNKLVERIKSSSRNSKYDCIIGVSGGVDSTYVAYLVKELGLNPLAVHLDNGWNSELAVSNIQKTLDNLGIDLYTYVIDWHEFRDIQLSFLKASVRDAEIPTDHAIISVLYQVAAKENLKYILSGANSATEGIYPVTWTYGIADLKYIKGIHSIFGSKKLKTFPSTSLSMKDYYILLKQIKTVPILDYIDFNKEKAMQIIQNELGWRYYGGKHYESIYTRFFQGYIMPVKFKIDKRRAHLSTLICSGQITKAEALEELKKEIYPAELYESDREFVLKKLKLSETDFAEIMKLPIKSYKDYPNSKNYFEFRKKVVPYLRKISLMH</sequence>
<dbReference type="STRING" id="388950.GCA_001611675_04033"/>
<keyword evidence="3" id="KW-1185">Reference proteome</keyword>
<dbReference type="RefSeq" id="WP_071890949.1">
    <property type="nucleotide sequence ID" value="NZ_BMXC01000001.1"/>
</dbReference>
<accession>A0A1I7GBQ9</accession>
<keyword evidence="2" id="KW-0808">Transferase</keyword>
<dbReference type="InterPro" id="IPR014729">
    <property type="entry name" value="Rossmann-like_a/b/a_fold"/>
</dbReference>
<feature type="domain" description="NAD/GMP synthase" evidence="1">
    <location>
        <begin position="64"/>
        <end position="129"/>
    </location>
</feature>
<organism evidence="2 3">
    <name type="scientific">Pontibacter akesuensis</name>
    <dbReference type="NCBI Taxonomy" id="388950"/>
    <lineage>
        <taxon>Bacteria</taxon>
        <taxon>Pseudomonadati</taxon>
        <taxon>Bacteroidota</taxon>
        <taxon>Cytophagia</taxon>
        <taxon>Cytophagales</taxon>
        <taxon>Hymenobacteraceae</taxon>
        <taxon>Pontibacter</taxon>
    </lineage>
</organism>